<protein>
    <submittedName>
        <fullName evidence="4">Tail length tape measure protein</fullName>
    </submittedName>
</protein>
<dbReference type="CDD" id="cd13401">
    <property type="entry name" value="Slt70-like"/>
    <property type="match status" value="1"/>
</dbReference>
<accession>A0A166JZ35</accession>
<dbReference type="RefSeq" id="WP_063872291.1">
    <property type="nucleotide sequence ID" value="NZ_CAWMRI010000093.1"/>
</dbReference>
<evidence type="ECO:0000313" key="5">
    <source>
        <dbReference type="Proteomes" id="UP000076555"/>
    </source>
</evidence>
<evidence type="ECO:0000256" key="2">
    <source>
        <dbReference type="SAM" id="SignalP"/>
    </source>
</evidence>
<dbReference type="GO" id="GO:0004553">
    <property type="term" value="F:hydrolase activity, hydrolyzing O-glycosyl compounds"/>
    <property type="evidence" value="ECO:0007669"/>
    <property type="project" value="InterPro"/>
</dbReference>
<gene>
    <name evidence="4" type="ORF">A2T98_08015</name>
</gene>
<dbReference type="OrthoDB" id="9815002at2"/>
<dbReference type="Pfam" id="PF01464">
    <property type="entry name" value="SLT"/>
    <property type="match status" value="1"/>
</dbReference>
<evidence type="ECO:0000256" key="1">
    <source>
        <dbReference type="ARBA" id="ARBA00022729"/>
    </source>
</evidence>
<dbReference type="InterPro" id="IPR011990">
    <property type="entry name" value="TPR-like_helical_dom_sf"/>
</dbReference>
<name>A0A166JZ35_NODSP</name>
<feature type="signal peptide" evidence="2">
    <location>
        <begin position="1"/>
        <end position="25"/>
    </location>
</feature>
<dbReference type="InterPro" id="IPR019734">
    <property type="entry name" value="TPR_rpt"/>
</dbReference>
<organism evidence="4 5">
    <name type="scientific">Nodularia spumigena CENA596</name>
    <dbReference type="NCBI Taxonomy" id="1819295"/>
    <lineage>
        <taxon>Bacteria</taxon>
        <taxon>Bacillati</taxon>
        <taxon>Cyanobacteriota</taxon>
        <taxon>Cyanophyceae</taxon>
        <taxon>Nostocales</taxon>
        <taxon>Nodulariaceae</taxon>
        <taxon>Nodularia</taxon>
    </lineage>
</organism>
<feature type="chain" id="PRO_5007876081" evidence="2">
    <location>
        <begin position="26"/>
        <end position="731"/>
    </location>
</feature>
<evidence type="ECO:0000313" key="4">
    <source>
        <dbReference type="EMBL" id="KZL50339.1"/>
    </source>
</evidence>
<dbReference type="PANTHER" id="PTHR37423">
    <property type="entry name" value="SOLUBLE LYTIC MUREIN TRANSGLYCOSYLASE-RELATED"/>
    <property type="match status" value="1"/>
</dbReference>
<comment type="caution">
    <text evidence="4">The sequence shown here is derived from an EMBL/GenBank/DDBJ whole genome shotgun (WGS) entry which is preliminary data.</text>
</comment>
<dbReference type="InterPro" id="IPR008258">
    <property type="entry name" value="Transglycosylase_SLT_dom_1"/>
</dbReference>
<sequence>MLKKLQKKHISFIAFAALFAFSAGAMVSAPEIGKFLGQRLNLGGNQVEQISPDNQAQSTVFPLVSQSQKERAEKLEAIANGSSSPDRERARYLLASDLIDTREAEKALGFLEGLQKSYPSLGPYILLKQAQAQDILGEGGKASDLRQRVLREYPEAAGTAKALYMIALPEHHDTAIAQFPSHPLTWEIIYKRLQENPNQPELRLILAKYAYNKAGIVGVLDQLIKEPNLKAEEWEIVGTAYWENNQFAKAGDVYVKAPATPRNLYRAARGIQIGGKEREKAIATYNQLVQKFPEASETGLALLRLSELARSRQEALPYLDRIIANFPKQASRAIVEKAKIYQGLNEQILAQQAWELLLSQYGSSNQAAEYRWEKAKEQAKEQNYAGAWQWAEPIATNNLNSILAPRAGFWVGKWAIRLGKQQEAKAAYEYVLSQYPYSYYAWRSAVYLGLNVGNFDNVRQLQPEVVANQRPVPPAGSDTFKELYLLGEDNDAWLQWETEFLTKLQPTVAEQFTEGLMQLVRGKNLSAISLISRLEDRETPEEQAEYQVLSKQVKYWQARYPFPYRQEIKKWSAERQLNPLLVTGLIRQESMFESKIKSVAGATGLMQVMPATGEWIAPQIQLDSKTINLENPDENINLGTWYLDFTHRQYNNDSMLAIASYNAGPGNVAKWLRTIGKNDPDDFVEDIPFNETKNYVRQVFGNYWNYLRLYNPEMSAKVGKYSEAHPQLPPR</sequence>
<dbReference type="Gene3D" id="1.10.530.10">
    <property type="match status" value="1"/>
</dbReference>
<evidence type="ECO:0000259" key="3">
    <source>
        <dbReference type="Pfam" id="PF01464"/>
    </source>
</evidence>
<proteinExistence type="predicted"/>
<dbReference type="SUPFAM" id="SSF53955">
    <property type="entry name" value="Lysozyme-like"/>
    <property type="match status" value="1"/>
</dbReference>
<dbReference type="InterPro" id="IPR008939">
    <property type="entry name" value="Lytic_TGlycosylase_superhlx_U"/>
</dbReference>
<dbReference type="Gene3D" id="1.25.40.10">
    <property type="entry name" value="Tetratricopeptide repeat domain"/>
    <property type="match status" value="2"/>
</dbReference>
<reference evidence="4 5" key="1">
    <citation type="submission" date="2016-04" db="EMBL/GenBank/DDBJ databases">
        <title>Draft Genome Assembly of the Bloom-forming Cyanobacterium Nodularia spumigena Strain CENA596 in Shrimp Production Ponds.</title>
        <authorList>
            <person name="Popin R.V."/>
            <person name="Rigonato J."/>
            <person name="Abreu V.A."/>
            <person name="Andreote A.P."/>
            <person name="Silveira S.B."/>
            <person name="Odebrecht C."/>
            <person name="Fiore M.F."/>
        </authorList>
    </citation>
    <scope>NUCLEOTIDE SEQUENCE [LARGE SCALE GENOMIC DNA]</scope>
    <source>
        <strain evidence="4 5">CENA596</strain>
    </source>
</reference>
<dbReference type="Pfam" id="PF13174">
    <property type="entry name" value="TPR_6"/>
    <property type="match status" value="2"/>
</dbReference>
<dbReference type="SUPFAM" id="SSF48435">
    <property type="entry name" value="Bacterial muramidases"/>
    <property type="match status" value="1"/>
</dbReference>
<dbReference type="GO" id="GO:0042597">
    <property type="term" value="C:periplasmic space"/>
    <property type="evidence" value="ECO:0007669"/>
    <property type="project" value="InterPro"/>
</dbReference>
<keyword evidence="1 2" id="KW-0732">Signal</keyword>
<dbReference type="PANTHER" id="PTHR37423:SF5">
    <property type="entry name" value="SOLUBLE LYTIC MUREIN TRANSGLYCOSYLASE"/>
    <property type="match status" value="1"/>
</dbReference>
<feature type="domain" description="Transglycosylase SLT" evidence="3">
    <location>
        <begin position="568"/>
        <end position="680"/>
    </location>
</feature>
<dbReference type="Proteomes" id="UP000076555">
    <property type="component" value="Unassembled WGS sequence"/>
</dbReference>
<dbReference type="InterPro" id="IPR023346">
    <property type="entry name" value="Lysozyme-like_dom_sf"/>
</dbReference>
<dbReference type="AlphaFoldDB" id="A0A166JZ35"/>
<dbReference type="EMBL" id="LWAJ01000093">
    <property type="protein sequence ID" value="KZL50339.1"/>
    <property type="molecule type" value="Genomic_DNA"/>
</dbReference>